<evidence type="ECO:0000259" key="1">
    <source>
        <dbReference type="Pfam" id="PF01370"/>
    </source>
</evidence>
<dbReference type="AlphaFoldDB" id="A0A8J2V9N4"/>
<dbReference type="GO" id="GO:0004029">
    <property type="term" value="F:aldehyde dehydrogenase (NAD+) activity"/>
    <property type="evidence" value="ECO:0007669"/>
    <property type="project" value="TreeGrafter"/>
</dbReference>
<feature type="domain" description="NAD-dependent epimerase/dehydratase" evidence="1">
    <location>
        <begin position="2"/>
        <end position="228"/>
    </location>
</feature>
<dbReference type="Proteomes" id="UP000652231">
    <property type="component" value="Unassembled WGS sequence"/>
</dbReference>
<gene>
    <name evidence="2" type="ORF">GCM10011312_12730</name>
</gene>
<dbReference type="PANTHER" id="PTHR48079:SF6">
    <property type="entry name" value="NAD(P)-BINDING DOMAIN-CONTAINING PROTEIN-RELATED"/>
    <property type="match status" value="1"/>
</dbReference>
<keyword evidence="3" id="KW-1185">Reference proteome</keyword>
<dbReference type="InterPro" id="IPR036291">
    <property type="entry name" value="NAD(P)-bd_dom_sf"/>
</dbReference>
<proteinExistence type="predicted"/>
<dbReference type="InterPro" id="IPR001509">
    <property type="entry name" value="Epimerase_deHydtase"/>
</dbReference>
<protein>
    <submittedName>
        <fullName evidence="2">NAD-dependent epimerase</fullName>
    </submittedName>
</protein>
<sequence length="336" mass="37729">MILVTGGTGLVGAHLLYFLIQEGHKVRAIHRKNSDLEAVKQLFGYFTNQPHTIFNHIEWVEANLNDIPALTVAFKDVEVVYHAAAYVSFDPKNFQKLKNSNIEGTANIVNLCLSFNVRKLCHFSSIATLGKVTNGAVTEDQNWNPDEDNNVYAISKYGAEMEVWRGTQEGLDAVILNPGVILGSGFWNKGTGVLFKKVYNGLSYHTKGEMGFVDVIDVVRIALKLMKSDCKNERFILISENTSYQKLLTKVALALNKKPPGKLLQPWMLSLISRLDYIKSLLTGTKQMLFKTTAESLSKKRLYSNAKIVNKLNYNFIPLEETIKTSAENFLKDKTT</sequence>
<comment type="caution">
    <text evidence="2">The sequence shown here is derived from an EMBL/GenBank/DDBJ whole genome shotgun (WGS) entry which is preliminary data.</text>
</comment>
<name>A0A8J2V9N4_9FLAO</name>
<organism evidence="2 3">
    <name type="scientific">Planktosalinus lacus</name>
    <dbReference type="NCBI Taxonomy" id="1526573"/>
    <lineage>
        <taxon>Bacteria</taxon>
        <taxon>Pseudomonadati</taxon>
        <taxon>Bacteroidota</taxon>
        <taxon>Flavobacteriia</taxon>
        <taxon>Flavobacteriales</taxon>
        <taxon>Flavobacteriaceae</taxon>
        <taxon>Planktosalinus</taxon>
    </lineage>
</organism>
<dbReference type="SUPFAM" id="SSF51735">
    <property type="entry name" value="NAD(P)-binding Rossmann-fold domains"/>
    <property type="match status" value="1"/>
</dbReference>
<dbReference type="PANTHER" id="PTHR48079">
    <property type="entry name" value="PROTEIN YEEZ"/>
    <property type="match status" value="1"/>
</dbReference>
<reference evidence="2" key="1">
    <citation type="journal article" date="2014" name="Int. J. Syst. Evol. Microbiol.">
        <title>Complete genome sequence of Corynebacterium casei LMG S-19264T (=DSM 44701T), isolated from a smear-ripened cheese.</title>
        <authorList>
            <consortium name="US DOE Joint Genome Institute (JGI-PGF)"/>
            <person name="Walter F."/>
            <person name="Albersmeier A."/>
            <person name="Kalinowski J."/>
            <person name="Ruckert C."/>
        </authorList>
    </citation>
    <scope>NUCLEOTIDE SEQUENCE</scope>
    <source>
        <strain evidence="2">CGMCC 1.12924</strain>
    </source>
</reference>
<dbReference type="EMBL" id="BMGK01000004">
    <property type="protein sequence ID" value="GGD90276.1"/>
    <property type="molecule type" value="Genomic_DNA"/>
</dbReference>
<dbReference type="GO" id="GO:0005737">
    <property type="term" value="C:cytoplasm"/>
    <property type="evidence" value="ECO:0007669"/>
    <property type="project" value="TreeGrafter"/>
</dbReference>
<evidence type="ECO:0000313" key="3">
    <source>
        <dbReference type="Proteomes" id="UP000652231"/>
    </source>
</evidence>
<dbReference type="InterPro" id="IPR051783">
    <property type="entry name" value="NAD(P)-dependent_oxidoreduct"/>
</dbReference>
<accession>A0A8J2V9N4</accession>
<evidence type="ECO:0000313" key="2">
    <source>
        <dbReference type="EMBL" id="GGD90276.1"/>
    </source>
</evidence>
<reference evidence="2" key="2">
    <citation type="submission" date="2020-09" db="EMBL/GenBank/DDBJ databases">
        <authorList>
            <person name="Sun Q."/>
            <person name="Zhou Y."/>
        </authorList>
    </citation>
    <scope>NUCLEOTIDE SEQUENCE</scope>
    <source>
        <strain evidence="2">CGMCC 1.12924</strain>
    </source>
</reference>
<dbReference type="Gene3D" id="3.40.50.720">
    <property type="entry name" value="NAD(P)-binding Rossmann-like Domain"/>
    <property type="match status" value="1"/>
</dbReference>
<dbReference type="Pfam" id="PF01370">
    <property type="entry name" value="Epimerase"/>
    <property type="match status" value="1"/>
</dbReference>